<name>J3M776_ORYBR</name>
<evidence type="ECO:0000313" key="1">
    <source>
        <dbReference type="EnsemblPlants" id="OB05G24500.1"/>
    </source>
</evidence>
<dbReference type="HOGENOM" id="CLU_2856547_0_0_1"/>
<protein>
    <submittedName>
        <fullName evidence="1">Uncharacterized protein</fullName>
    </submittedName>
</protein>
<dbReference type="Proteomes" id="UP000006038">
    <property type="component" value="Chromosome 5"/>
</dbReference>
<dbReference type="EnsemblPlants" id="OB05G24500.1">
    <property type="protein sequence ID" value="OB05G24500.1"/>
    <property type="gene ID" value="OB05G24500"/>
</dbReference>
<reference evidence="1" key="1">
    <citation type="journal article" date="2013" name="Nat. Commun.">
        <title>Whole-genome sequencing of Oryza brachyantha reveals mechanisms underlying Oryza genome evolution.</title>
        <authorList>
            <person name="Chen J."/>
            <person name="Huang Q."/>
            <person name="Gao D."/>
            <person name="Wang J."/>
            <person name="Lang Y."/>
            <person name="Liu T."/>
            <person name="Li B."/>
            <person name="Bai Z."/>
            <person name="Luis Goicoechea J."/>
            <person name="Liang C."/>
            <person name="Chen C."/>
            <person name="Zhang W."/>
            <person name="Sun S."/>
            <person name="Liao Y."/>
            <person name="Zhang X."/>
            <person name="Yang L."/>
            <person name="Song C."/>
            <person name="Wang M."/>
            <person name="Shi J."/>
            <person name="Liu G."/>
            <person name="Liu J."/>
            <person name="Zhou H."/>
            <person name="Zhou W."/>
            <person name="Yu Q."/>
            <person name="An N."/>
            <person name="Chen Y."/>
            <person name="Cai Q."/>
            <person name="Wang B."/>
            <person name="Liu B."/>
            <person name="Min J."/>
            <person name="Huang Y."/>
            <person name="Wu H."/>
            <person name="Li Z."/>
            <person name="Zhang Y."/>
            <person name="Yin Y."/>
            <person name="Song W."/>
            <person name="Jiang J."/>
            <person name="Jackson S.A."/>
            <person name="Wing R.A."/>
            <person name="Wang J."/>
            <person name="Chen M."/>
        </authorList>
    </citation>
    <scope>NUCLEOTIDE SEQUENCE [LARGE SCALE GENOMIC DNA]</scope>
    <source>
        <strain evidence="1">cv. IRGC 101232</strain>
    </source>
</reference>
<sequence>GAWLCWRGTSITSYWSSSNPSVIQQTPEACQSCAQHWYFVLLRKLLQWSPQPLFKLTTAAARGQM</sequence>
<proteinExistence type="predicted"/>
<dbReference type="Gramene" id="OB05G24500.1">
    <property type="protein sequence ID" value="OB05G24500.1"/>
    <property type="gene ID" value="OB05G24500"/>
</dbReference>
<keyword evidence="2" id="KW-1185">Reference proteome</keyword>
<evidence type="ECO:0000313" key="2">
    <source>
        <dbReference type="Proteomes" id="UP000006038"/>
    </source>
</evidence>
<organism evidence="1">
    <name type="scientific">Oryza brachyantha</name>
    <name type="common">malo sina</name>
    <dbReference type="NCBI Taxonomy" id="4533"/>
    <lineage>
        <taxon>Eukaryota</taxon>
        <taxon>Viridiplantae</taxon>
        <taxon>Streptophyta</taxon>
        <taxon>Embryophyta</taxon>
        <taxon>Tracheophyta</taxon>
        <taxon>Spermatophyta</taxon>
        <taxon>Magnoliopsida</taxon>
        <taxon>Liliopsida</taxon>
        <taxon>Poales</taxon>
        <taxon>Poaceae</taxon>
        <taxon>BOP clade</taxon>
        <taxon>Oryzoideae</taxon>
        <taxon>Oryzeae</taxon>
        <taxon>Oryzinae</taxon>
        <taxon>Oryza</taxon>
    </lineage>
</organism>
<dbReference type="AlphaFoldDB" id="J3M776"/>
<accession>J3M776</accession>
<reference evidence="1" key="2">
    <citation type="submission" date="2013-04" db="UniProtKB">
        <authorList>
            <consortium name="EnsemblPlants"/>
        </authorList>
    </citation>
    <scope>IDENTIFICATION</scope>
</reference>